<organism evidence="1 2">
    <name type="scientific">Streptomyces davaonensis (strain DSM 101723 / JCM 4913 / KCC S-0913 / 768)</name>
    <dbReference type="NCBI Taxonomy" id="1214101"/>
    <lineage>
        <taxon>Bacteria</taxon>
        <taxon>Bacillati</taxon>
        <taxon>Actinomycetota</taxon>
        <taxon>Actinomycetes</taxon>
        <taxon>Kitasatosporales</taxon>
        <taxon>Streptomycetaceae</taxon>
        <taxon>Streptomyces</taxon>
    </lineage>
</organism>
<dbReference type="AlphaFoldDB" id="K4QZT3"/>
<dbReference type="RefSeq" id="WP_015659901.1">
    <property type="nucleotide sequence ID" value="NC_020504.1"/>
</dbReference>
<gene>
    <name evidence="1" type="ORF">BN159_5182</name>
</gene>
<proteinExistence type="predicted"/>
<dbReference type="Proteomes" id="UP000008043">
    <property type="component" value="Chromosome"/>
</dbReference>
<sequence>MSGVLDELAGAAAGVLVSSMGDEDWAERAKPAFVRVYAMAMKQDVGPLLEEHRSEVRGGRLSATDVADIWRGKIREAFKQAVIAAEIDRFIKDFRQSNLHSCRSCAAQVEPYDIYCGECGDVLGAPGPAPATAPVSIPVSISPESRSAQLVPDPLPAQYAQDHVDFREARFNNAPVIGVQNIYGTTGPAPADGWPLLGELRRRAQGIRPVSSFGDEPTLPPYIARSRDADLDRLVAHGLREGGLVVVTGEPLAGKTATAWAALERNAGEHTRLFHAHAGADLRELPAALRGRDPSGTYVVWLDDLESHLDERGLVAGLLAQLAHEGVLVLATMRGAAYEAHRFGDHPTARALRGARTVDLTCEWSEAELARLAKSDDPRLVDAVRWRGELGVTQFLSVGPELWEEWRLASRPGRGSGHLLVRAAIDAARCGVTSGLSAGAWEFLINERRMYGSGTTLDVPVSPDDLEWASRPRLGVAGLLVPGAEEGTWRACGTLVADAIRCPDLPLFTPHLWGSMAWMAGKYDLPERAEVSRAAREAVRVEAEAGDSSAPVILGVLSTWAGDDPEARHWWGRVAEEDEREAYMLGRYLLLEQGELAEALPHIQRAAEAGNPEPAQELGFLLLARAQQWLAVAAANGNASAAEVLPVLTATLRDENLQAALARHRAPDATPPAIPGPPLSSERTIAFALDMILGRRPDLTHAVNAATPPDTVKE</sequence>
<dbReference type="EMBL" id="HE971709">
    <property type="protein sequence ID" value="CCK29561.1"/>
    <property type="molecule type" value="Genomic_DNA"/>
</dbReference>
<dbReference type="InterPro" id="IPR011990">
    <property type="entry name" value="TPR-like_helical_dom_sf"/>
</dbReference>
<dbReference type="eggNOG" id="COG0790">
    <property type="taxonomic scope" value="Bacteria"/>
</dbReference>
<keyword evidence="2" id="KW-1185">Reference proteome</keyword>
<dbReference type="STRING" id="1214101.BN159_5182"/>
<dbReference type="HOGENOM" id="CLU_386802_0_0_11"/>
<dbReference type="KEGG" id="sdv:BN159_5182"/>
<dbReference type="OrthoDB" id="4532668at2"/>
<reference evidence="1 2" key="1">
    <citation type="journal article" date="2012" name="J. Bacteriol.">
        <title>Genome sequence of the bacterium Streptomyces davawensis JCM 4913 and heterologous production of the unique antibiotic roseoflavin.</title>
        <authorList>
            <person name="Jankowitsch F."/>
            <person name="Schwarz J."/>
            <person name="Ruckert C."/>
            <person name="Gust B."/>
            <person name="Szczepanowski R."/>
            <person name="Blom J."/>
            <person name="Pelzer S."/>
            <person name="Kalinowski J."/>
            <person name="Mack M."/>
        </authorList>
    </citation>
    <scope>NUCLEOTIDE SEQUENCE [LARGE SCALE GENOMIC DNA]</scope>
    <source>
        <strain evidence="2">DSM 101723 / JCM 4913 / KCC S-0913 / 768</strain>
    </source>
</reference>
<dbReference type="PATRIC" id="fig|1214101.3.peg.5258"/>
<dbReference type="Gene3D" id="1.25.40.10">
    <property type="entry name" value="Tetratricopeptide repeat domain"/>
    <property type="match status" value="1"/>
</dbReference>
<evidence type="ECO:0000313" key="2">
    <source>
        <dbReference type="Proteomes" id="UP000008043"/>
    </source>
</evidence>
<dbReference type="SUPFAM" id="SSF81901">
    <property type="entry name" value="HCP-like"/>
    <property type="match status" value="1"/>
</dbReference>
<evidence type="ECO:0000313" key="1">
    <source>
        <dbReference type="EMBL" id="CCK29561.1"/>
    </source>
</evidence>
<protein>
    <submittedName>
        <fullName evidence="1">Uncharacterized protein</fullName>
    </submittedName>
</protein>
<name>K4QZT3_STRDJ</name>
<accession>K4QZT3</accession>